<evidence type="ECO:0000256" key="1">
    <source>
        <dbReference type="ARBA" id="ARBA00004141"/>
    </source>
</evidence>
<dbReference type="Gene3D" id="1.20.1250.20">
    <property type="entry name" value="MFS general substrate transporter like domains"/>
    <property type="match status" value="1"/>
</dbReference>
<dbReference type="EMBL" id="CAMXCT010001378">
    <property type="protein sequence ID" value="CAI3989512.1"/>
    <property type="molecule type" value="Genomic_DNA"/>
</dbReference>
<evidence type="ECO:0000256" key="2">
    <source>
        <dbReference type="ARBA" id="ARBA00022692"/>
    </source>
</evidence>
<gene>
    <name evidence="6" type="ORF">C1SCF055_LOCUS16582</name>
</gene>
<evidence type="ECO:0000313" key="8">
    <source>
        <dbReference type="Proteomes" id="UP001152797"/>
    </source>
</evidence>
<feature type="transmembrane region" description="Helical" evidence="5">
    <location>
        <begin position="280"/>
        <end position="297"/>
    </location>
</feature>
<feature type="transmembrane region" description="Helical" evidence="5">
    <location>
        <begin position="102"/>
        <end position="120"/>
    </location>
</feature>
<feature type="transmembrane region" description="Helical" evidence="5">
    <location>
        <begin position="193"/>
        <end position="212"/>
    </location>
</feature>
<keyword evidence="4 5" id="KW-0472">Membrane</keyword>
<dbReference type="Proteomes" id="UP001152797">
    <property type="component" value="Unassembled WGS sequence"/>
</dbReference>
<comment type="subcellular location">
    <subcellularLocation>
        <location evidence="1">Membrane</location>
        <topology evidence="1">Multi-pass membrane protein</topology>
    </subcellularLocation>
</comment>
<proteinExistence type="predicted"/>
<evidence type="ECO:0000313" key="6">
    <source>
        <dbReference type="EMBL" id="CAI3989512.1"/>
    </source>
</evidence>
<protein>
    <submittedName>
        <fullName evidence="7">Solute carrier family 22 member 6</fullName>
    </submittedName>
</protein>
<feature type="transmembrane region" description="Helical" evidence="5">
    <location>
        <begin position="309"/>
        <end position="327"/>
    </location>
</feature>
<feature type="transmembrane region" description="Helical" evidence="5">
    <location>
        <begin position="132"/>
        <end position="153"/>
    </location>
</feature>
<sequence>METDRWHPLRGGWSQLQDLVEFEWCRTFILLSCFLFPLAHARRRRRRMPVQFRSVDDSQVRAFVGVGLCIHSLSAAWILLPIFIDHKIAADPALPGLTEETLTITTTAIFGGWVVGSLFLQHLMSAFDKAQLIVAGCIGLLMVALATATLPHLTAGNLAVFTAVRFVQGLLQNIVFLETVYVQEAVPPGWGNAALVSANVGFCLVDILQAFLCGGPMLLWDWRLQVFLSQSVPLLLALLIGFPKRWEILCSLPAASKALWKKEEVSAESTSLTAKEWHHGMALASGFLASCSGFWGLSYSAGQLSPNKYRSMMFFSAADIFGYLLALSASSLGRSRVQAGAFFLATVCLFLCSTGEPGSALVMGSAMLGRICLDLCFTTIYAFVEIFSESARKKVLPACEMTMRIGGTLAPYAGTLPPSISCKLFSFLCLAAALGSLQLPDQPHSALKKKLADW</sequence>
<dbReference type="OrthoDB" id="433715at2759"/>
<comment type="caution">
    <text evidence="6">The sequence shown here is derived from an EMBL/GenBank/DDBJ whole genome shotgun (WGS) entry which is preliminary data.</text>
</comment>
<evidence type="ECO:0000313" key="7">
    <source>
        <dbReference type="EMBL" id="CAL4776824.1"/>
    </source>
</evidence>
<accession>A0A9P1FX68</accession>
<dbReference type="SUPFAM" id="SSF103473">
    <property type="entry name" value="MFS general substrate transporter"/>
    <property type="match status" value="1"/>
</dbReference>
<evidence type="ECO:0000256" key="5">
    <source>
        <dbReference type="SAM" id="Phobius"/>
    </source>
</evidence>
<reference evidence="6" key="1">
    <citation type="submission" date="2022-10" db="EMBL/GenBank/DDBJ databases">
        <authorList>
            <person name="Chen Y."/>
            <person name="Dougan E. K."/>
            <person name="Chan C."/>
            <person name="Rhodes N."/>
            <person name="Thang M."/>
        </authorList>
    </citation>
    <scope>NUCLEOTIDE SEQUENCE</scope>
</reference>
<dbReference type="InterPro" id="IPR036259">
    <property type="entry name" value="MFS_trans_sf"/>
</dbReference>
<dbReference type="PANTHER" id="PTHR24064">
    <property type="entry name" value="SOLUTE CARRIER FAMILY 22 MEMBER"/>
    <property type="match status" value="1"/>
</dbReference>
<dbReference type="GO" id="GO:0016020">
    <property type="term" value="C:membrane"/>
    <property type="evidence" value="ECO:0007669"/>
    <property type="project" value="UniProtKB-SubCell"/>
</dbReference>
<dbReference type="EMBL" id="CAMXCT020001378">
    <property type="protein sequence ID" value="CAL1142887.1"/>
    <property type="molecule type" value="Genomic_DNA"/>
</dbReference>
<name>A0A9P1FX68_9DINO</name>
<dbReference type="AlphaFoldDB" id="A0A9P1FX68"/>
<reference evidence="7 8" key="2">
    <citation type="submission" date="2024-05" db="EMBL/GenBank/DDBJ databases">
        <authorList>
            <person name="Chen Y."/>
            <person name="Shah S."/>
            <person name="Dougan E. K."/>
            <person name="Thang M."/>
            <person name="Chan C."/>
        </authorList>
    </citation>
    <scope>NUCLEOTIDE SEQUENCE [LARGE SCALE GENOMIC DNA]</scope>
</reference>
<feature type="transmembrane region" description="Helical" evidence="5">
    <location>
        <begin position="60"/>
        <end position="82"/>
    </location>
</feature>
<evidence type="ECO:0000256" key="3">
    <source>
        <dbReference type="ARBA" id="ARBA00022989"/>
    </source>
</evidence>
<organism evidence="6">
    <name type="scientific">Cladocopium goreaui</name>
    <dbReference type="NCBI Taxonomy" id="2562237"/>
    <lineage>
        <taxon>Eukaryota</taxon>
        <taxon>Sar</taxon>
        <taxon>Alveolata</taxon>
        <taxon>Dinophyceae</taxon>
        <taxon>Suessiales</taxon>
        <taxon>Symbiodiniaceae</taxon>
        <taxon>Cladocopium</taxon>
    </lineage>
</organism>
<dbReference type="EMBL" id="CAMXCT030001378">
    <property type="protein sequence ID" value="CAL4776824.1"/>
    <property type="molecule type" value="Genomic_DNA"/>
</dbReference>
<feature type="transmembrane region" description="Helical" evidence="5">
    <location>
        <begin position="362"/>
        <end position="384"/>
    </location>
</feature>
<feature type="transmembrane region" description="Helical" evidence="5">
    <location>
        <begin position="20"/>
        <end position="39"/>
    </location>
</feature>
<keyword evidence="8" id="KW-1185">Reference proteome</keyword>
<feature type="transmembrane region" description="Helical" evidence="5">
    <location>
        <begin position="339"/>
        <end position="356"/>
    </location>
</feature>
<keyword evidence="3 5" id="KW-1133">Transmembrane helix</keyword>
<keyword evidence="2 5" id="KW-0812">Transmembrane</keyword>
<evidence type="ECO:0000256" key="4">
    <source>
        <dbReference type="ARBA" id="ARBA00023136"/>
    </source>
</evidence>